<dbReference type="InterPro" id="IPR036705">
    <property type="entry name" value="Ribosyl_crysJ1_sf"/>
</dbReference>
<dbReference type="PANTHER" id="PTHR16222:SF12">
    <property type="entry name" value="ADP-RIBOSYLGLYCOHYDROLASE-RELATED"/>
    <property type="match status" value="1"/>
</dbReference>
<sequence>MIGAIAGDIIGSRFEWKNYKSKDFTLLNKDCKFTDDTVMTVAVADAIMNRKDLATTLKFYGRRYPNRGYGGLFNRWIYTDCAETYNSFGNGSAMRASAAGFYAKTLREAINLGHKTAEITHSHPEGLKGAESVAAAIFLAKSGKSRSEIQEFITVLFGYDLNFTCDTIRENYSFDETCQGSVPQAIVAFLDSTDYEDAIRNAISIGGDSDTIATITGGIATAFYGGIPDEIRNFSINKLSPELRRVVLEFEKRLS</sequence>
<keyword evidence="2" id="KW-1185">Reference proteome</keyword>
<dbReference type="PANTHER" id="PTHR16222">
    <property type="entry name" value="ADP-RIBOSYLGLYCOHYDROLASE"/>
    <property type="match status" value="1"/>
</dbReference>
<organism evidence="1 2">
    <name type="scientific">Kaistella pullorum</name>
    <dbReference type="NCBI Taxonomy" id="2763074"/>
    <lineage>
        <taxon>Bacteria</taxon>
        <taxon>Pseudomonadati</taxon>
        <taxon>Bacteroidota</taxon>
        <taxon>Flavobacteriia</taxon>
        <taxon>Flavobacteriales</taxon>
        <taxon>Weeksellaceae</taxon>
        <taxon>Chryseobacterium group</taxon>
        <taxon>Kaistella</taxon>
    </lineage>
</organism>
<gene>
    <name evidence="1" type="ORF">H9628_06260</name>
</gene>
<dbReference type="InterPro" id="IPR005502">
    <property type="entry name" value="Ribosyl_crysJ1"/>
</dbReference>
<name>A0ABR8WLW8_9FLAO</name>
<dbReference type="Gene3D" id="1.10.4080.10">
    <property type="entry name" value="ADP-ribosylation/Crystallin J1"/>
    <property type="match status" value="1"/>
</dbReference>
<proteinExistence type="predicted"/>
<protein>
    <submittedName>
        <fullName evidence="1">ADP-ribosylglycohydrolase family protein</fullName>
    </submittedName>
</protein>
<dbReference type="SUPFAM" id="SSF101478">
    <property type="entry name" value="ADP-ribosylglycohydrolase"/>
    <property type="match status" value="1"/>
</dbReference>
<dbReference type="InterPro" id="IPR050792">
    <property type="entry name" value="ADP-ribosylglycohydrolase"/>
</dbReference>
<evidence type="ECO:0000313" key="2">
    <source>
        <dbReference type="Proteomes" id="UP000626242"/>
    </source>
</evidence>
<dbReference type="Pfam" id="PF03747">
    <property type="entry name" value="ADP_ribosyl_GH"/>
    <property type="match status" value="1"/>
</dbReference>
<evidence type="ECO:0000313" key="1">
    <source>
        <dbReference type="EMBL" id="MBD8018068.1"/>
    </source>
</evidence>
<dbReference type="EMBL" id="JACSPS010000002">
    <property type="protein sequence ID" value="MBD8018068.1"/>
    <property type="molecule type" value="Genomic_DNA"/>
</dbReference>
<comment type="caution">
    <text evidence="1">The sequence shown here is derived from an EMBL/GenBank/DDBJ whole genome shotgun (WGS) entry which is preliminary data.</text>
</comment>
<dbReference type="Proteomes" id="UP000626242">
    <property type="component" value="Unassembled WGS sequence"/>
</dbReference>
<reference evidence="1 2" key="1">
    <citation type="submission" date="2020-08" db="EMBL/GenBank/DDBJ databases">
        <title>A Genomic Blueprint of the Chicken Gut Microbiome.</title>
        <authorList>
            <person name="Gilroy R."/>
            <person name="Ravi A."/>
            <person name="Getino M."/>
            <person name="Pursley I."/>
            <person name="Horton D.L."/>
            <person name="Alikhan N.-F."/>
            <person name="Baker D."/>
            <person name="Gharbi K."/>
            <person name="Hall N."/>
            <person name="Watson M."/>
            <person name="Adriaenssens E.M."/>
            <person name="Foster-Nyarko E."/>
            <person name="Jarju S."/>
            <person name="Secka A."/>
            <person name="Antonio M."/>
            <person name="Oren A."/>
            <person name="Chaudhuri R."/>
            <person name="La Ragione R.M."/>
            <person name="Hildebrand F."/>
            <person name="Pallen M.J."/>
        </authorList>
    </citation>
    <scope>NUCLEOTIDE SEQUENCE [LARGE SCALE GENOMIC DNA]</scope>
    <source>
        <strain evidence="1 2">Sa1CVA4</strain>
    </source>
</reference>
<accession>A0ABR8WLW8</accession>